<feature type="chain" id="PRO_5045597877" description="Outer membrane protein beta-barrel domain-containing protein" evidence="1">
    <location>
        <begin position="21"/>
        <end position="213"/>
    </location>
</feature>
<keyword evidence="3" id="KW-1185">Reference proteome</keyword>
<sequence>MKKALFLSLFLFLFSTLATLGQDIAPKNSLRLGVNLMTIRDVNTIGPHYQARYARHLMSDRLLVGLSLGYFHQNVYQYQGLKPELFTDKNKLRRLTTDLSVLVDLLPSDQTALRVGGGLSYWFQSDQIVTGGSYSSTSTGETYNIQTDWIEQKGWNSGYHLTLEYEKKLNSHLSIDGSVGWVDIARSQSFSDLRNRVSFYRSVQAGLSVGYMF</sequence>
<organism evidence="2 3">
    <name type="scientific">Spirosoma utsteinense</name>
    <dbReference type="NCBI Taxonomy" id="2585773"/>
    <lineage>
        <taxon>Bacteria</taxon>
        <taxon>Pseudomonadati</taxon>
        <taxon>Bacteroidota</taxon>
        <taxon>Cytophagia</taxon>
        <taxon>Cytophagales</taxon>
        <taxon>Cytophagaceae</taxon>
        <taxon>Spirosoma</taxon>
    </lineage>
</organism>
<protein>
    <recommendedName>
        <fullName evidence="4">Outer membrane protein beta-barrel domain-containing protein</fullName>
    </recommendedName>
</protein>
<accession>A0ABR6W8L2</accession>
<dbReference type="RefSeq" id="WP_186737926.1">
    <property type="nucleotide sequence ID" value="NZ_VFIA01000014.1"/>
</dbReference>
<name>A0ABR6W8L2_9BACT</name>
<comment type="caution">
    <text evidence="2">The sequence shown here is derived from an EMBL/GenBank/DDBJ whole genome shotgun (WGS) entry which is preliminary data.</text>
</comment>
<evidence type="ECO:0008006" key="4">
    <source>
        <dbReference type="Google" id="ProtNLM"/>
    </source>
</evidence>
<dbReference type="InterPro" id="IPR011250">
    <property type="entry name" value="OMP/PagP_B-barrel"/>
</dbReference>
<keyword evidence="1" id="KW-0732">Signal</keyword>
<gene>
    <name evidence="2" type="ORF">FH603_2640</name>
</gene>
<dbReference type="EMBL" id="VFIA01000014">
    <property type="protein sequence ID" value="MBC3792130.1"/>
    <property type="molecule type" value="Genomic_DNA"/>
</dbReference>
<evidence type="ECO:0000313" key="3">
    <source>
        <dbReference type="Proteomes" id="UP000700732"/>
    </source>
</evidence>
<evidence type="ECO:0000313" key="2">
    <source>
        <dbReference type="EMBL" id="MBC3792130.1"/>
    </source>
</evidence>
<dbReference type="Proteomes" id="UP000700732">
    <property type="component" value="Unassembled WGS sequence"/>
</dbReference>
<reference evidence="2 3" key="1">
    <citation type="submission" date="2019-06" db="EMBL/GenBank/DDBJ databases">
        <title>Spirosoma utsteinense sp. nov. isolated from Antarctic ice-free soils.</title>
        <authorList>
            <person name="Tahon G."/>
        </authorList>
    </citation>
    <scope>NUCLEOTIDE SEQUENCE [LARGE SCALE GENOMIC DNA]</scope>
    <source>
        <strain evidence="2 3">LMG 31447</strain>
    </source>
</reference>
<feature type="signal peptide" evidence="1">
    <location>
        <begin position="1"/>
        <end position="20"/>
    </location>
</feature>
<dbReference type="SUPFAM" id="SSF56925">
    <property type="entry name" value="OMPA-like"/>
    <property type="match status" value="1"/>
</dbReference>
<proteinExistence type="predicted"/>
<evidence type="ECO:0000256" key="1">
    <source>
        <dbReference type="SAM" id="SignalP"/>
    </source>
</evidence>